<proteinExistence type="inferred from homology"/>
<dbReference type="SFLD" id="SFLDS00003">
    <property type="entry name" value="Haloacid_Dehalogenase"/>
    <property type="match status" value="1"/>
</dbReference>
<dbReference type="InterPro" id="IPR010708">
    <property type="entry name" value="5'(3')-deoxyribonucleotidase"/>
</dbReference>
<dbReference type="EMBL" id="CP023777">
    <property type="protein sequence ID" value="ATL48122.1"/>
    <property type="molecule type" value="Genomic_DNA"/>
</dbReference>
<keyword evidence="4" id="KW-1185">Reference proteome</keyword>
<dbReference type="InterPro" id="IPR023214">
    <property type="entry name" value="HAD_sf"/>
</dbReference>
<protein>
    <submittedName>
        <fullName evidence="3">5'(3')-deoxyribonucleotidase</fullName>
    </submittedName>
</protein>
<dbReference type="RefSeq" id="WP_098194499.1">
    <property type="nucleotide sequence ID" value="NZ_CP023777.1"/>
</dbReference>
<dbReference type="AlphaFoldDB" id="A0A291QW65"/>
<dbReference type="Proteomes" id="UP000220133">
    <property type="component" value="Chromosome"/>
</dbReference>
<dbReference type="Gene3D" id="3.40.50.1000">
    <property type="entry name" value="HAD superfamily/HAD-like"/>
    <property type="match status" value="1"/>
</dbReference>
<gene>
    <name evidence="3" type="ORF">COR50_13655</name>
</gene>
<evidence type="ECO:0000313" key="3">
    <source>
        <dbReference type="EMBL" id="ATL48122.1"/>
    </source>
</evidence>
<evidence type="ECO:0000313" key="4">
    <source>
        <dbReference type="Proteomes" id="UP000220133"/>
    </source>
</evidence>
<dbReference type="GO" id="GO:0009223">
    <property type="term" value="P:pyrimidine deoxyribonucleotide catabolic process"/>
    <property type="evidence" value="ECO:0007669"/>
    <property type="project" value="TreeGrafter"/>
</dbReference>
<reference evidence="3 4" key="1">
    <citation type="submission" date="2017-10" db="EMBL/GenBank/DDBJ databases">
        <title>Paenichitinophaga pekingensis gen. nov., sp. nov., isolated from activated sludge.</title>
        <authorList>
            <person name="Jin D."/>
            <person name="Kong X."/>
            <person name="Deng Y."/>
            <person name="Bai Z."/>
        </authorList>
    </citation>
    <scope>NUCLEOTIDE SEQUENCE [LARGE SCALE GENOMIC DNA]</scope>
    <source>
        <strain evidence="3 4">13</strain>
    </source>
</reference>
<dbReference type="Gene3D" id="1.10.40.40">
    <property type="entry name" value="Deoxyribonucleotidase, domain 2"/>
    <property type="match status" value="1"/>
</dbReference>
<organism evidence="3 4">
    <name type="scientific">Chitinophaga caeni</name>
    <dbReference type="NCBI Taxonomy" id="2029983"/>
    <lineage>
        <taxon>Bacteria</taxon>
        <taxon>Pseudomonadati</taxon>
        <taxon>Bacteroidota</taxon>
        <taxon>Chitinophagia</taxon>
        <taxon>Chitinophagales</taxon>
        <taxon>Chitinophagaceae</taxon>
        <taxon>Chitinophaga</taxon>
    </lineage>
</organism>
<sequence length="177" mass="20902">MEHMPSIAIDMDETIADPIKKVRELYYQDFGTRYSEEEMHGKSFSQVVPGHHKPKITEYLNRPGFFRDLDIFPDAQQVIEALNKKYRVYIVSAAMEFPNSLLDKVQWLQEYLPFLNWKQYCLCGDKSVVQTDFMIDDLTRNFVNFKGKAYLYHGHHNVHVEGYERVMDWADVANKLL</sequence>
<dbReference type="SFLD" id="SFLDG01146">
    <property type="entry name" value="C1.2.2"/>
    <property type="match status" value="1"/>
</dbReference>
<dbReference type="OrthoDB" id="278110at2"/>
<dbReference type="SUPFAM" id="SSF56784">
    <property type="entry name" value="HAD-like"/>
    <property type="match status" value="1"/>
</dbReference>
<dbReference type="SFLD" id="SFLDG01126">
    <property type="entry name" value="C1.2:_Nucleotidase_Like"/>
    <property type="match status" value="1"/>
</dbReference>
<comment type="similarity">
    <text evidence="1">Belongs to the 5'(3')-deoxyribonucleotidase family.</text>
</comment>
<accession>A0A291QW65</accession>
<dbReference type="PANTHER" id="PTHR16504:SF4">
    <property type="entry name" value="5'(3')-DEOXYRIBONUCLEOTIDASE"/>
    <property type="match status" value="1"/>
</dbReference>
<feature type="active site" description="Nucleophile" evidence="2">
    <location>
        <position position="10"/>
    </location>
</feature>
<dbReference type="GO" id="GO:0008253">
    <property type="term" value="F:5'-nucleotidase activity"/>
    <property type="evidence" value="ECO:0007669"/>
    <property type="project" value="InterPro"/>
</dbReference>
<evidence type="ECO:0000256" key="1">
    <source>
        <dbReference type="ARBA" id="ARBA00009589"/>
    </source>
</evidence>
<evidence type="ECO:0000256" key="2">
    <source>
        <dbReference type="PIRSR" id="PIRSR610708-1"/>
    </source>
</evidence>
<dbReference type="InterPro" id="IPR036412">
    <property type="entry name" value="HAD-like_sf"/>
</dbReference>
<dbReference type="PANTHER" id="PTHR16504">
    <property type="entry name" value="5'(3')-DEOXYRIBONUCLEOTIDASE"/>
    <property type="match status" value="1"/>
</dbReference>
<dbReference type="KEGG" id="cbae:COR50_13655"/>
<feature type="active site" description="Proton donor" evidence="2">
    <location>
        <position position="12"/>
    </location>
</feature>
<name>A0A291QW65_9BACT</name>
<dbReference type="Pfam" id="PF06941">
    <property type="entry name" value="NT5C"/>
    <property type="match status" value="1"/>
</dbReference>